<comment type="subcellular location">
    <subcellularLocation>
        <location evidence="14">Cytoplasm</location>
    </subcellularLocation>
</comment>
<comment type="similarity">
    <text evidence="1 14">Belongs to the PAPS reductase family. CysH subfamily.</text>
</comment>
<evidence type="ECO:0000256" key="1">
    <source>
        <dbReference type="ARBA" id="ARBA00009732"/>
    </source>
</evidence>
<organism evidence="16">
    <name type="scientific">Alsobacter sp. KACC 23698</name>
    <dbReference type="NCBI Taxonomy" id="3149229"/>
    <lineage>
        <taxon>Bacteria</taxon>
        <taxon>Pseudomonadati</taxon>
        <taxon>Pseudomonadota</taxon>
        <taxon>Alphaproteobacteria</taxon>
        <taxon>Hyphomicrobiales</taxon>
        <taxon>Alsobacteraceae</taxon>
        <taxon>Alsobacter</taxon>
    </lineage>
</organism>
<dbReference type="HAMAP" id="MF_00063">
    <property type="entry name" value="CysH"/>
    <property type="match status" value="1"/>
</dbReference>
<evidence type="ECO:0000256" key="14">
    <source>
        <dbReference type="HAMAP-Rule" id="MF_00063"/>
    </source>
</evidence>
<keyword evidence="3 14" id="KW-0479">Metal-binding</keyword>
<dbReference type="GO" id="GO:0046872">
    <property type="term" value="F:metal ion binding"/>
    <property type="evidence" value="ECO:0007669"/>
    <property type="project" value="UniProtKB-KW"/>
</dbReference>
<evidence type="ECO:0000256" key="12">
    <source>
        <dbReference type="ARBA" id="ARBA00032041"/>
    </source>
</evidence>
<comment type="catalytic activity">
    <reaction evidence="13 14">
        <text>[thioredoxin]-disulfide + sulfite + AMP + 2 H(+) = adenosine 5'-phosphosulfate + [thioredoxin]-dithiol</text>
        <dbReference type="Rhea" id="RHEA:21976"/>
        <dbReference type="Rhea" id="RHEA-COMP:10698"/>
        <dbReference type="Rhea" id="RHEA-COMP:10700"/>
        <dbReference type="ChEBI" id="CHEBI:15378"/>
        <dbReference type="ChEBI" id="CHEBI:17359"/>
        <dbReference type="ChEBI" id="CHEBI:29950"/>
        <dbReference type="ChEBI" id="CHEBI:50058"/>
        <dbReference type="ChEBI" id="CHEBI:58243"/>
        <dbReference type="ChEBI" id="CHEBI:456215"/>
        <dbReference type="EC" id="1.8.4.10"/>
    </reaction>
</comment>
<evidence type="ECO:0000256" key="6">
    <source>
        <dbReference type="ARBA" id="ARBA00023014"/>
    </source>
</evidence>
<dbReference type="InterPro" id="IPR002500">
    <property type="entry name" value="PAPS_reduct_dom"/>
</dbReference>
<evidence type="ECO:0000313" key="16">
    <source>
        <dbReference type="EMBL" id="XBO37962.1"/>
    </source>
</evidence>
<dbReference type="CDD" id="cd23945">
    <property type="entry name" value="PAPS_reductase"/>
    <property type="match status" value="1"/>
</dbReference>
<dbReference type="NCBIfam" id="NF002537">
    <property type="entry name" value="PRK02090.1"/>
    <property type="match status" value="1"/>
</dbReference>
<dbReference type="PIRSF" id="PIRSF000857">
    <property type="entry name" value="PAPS_reductase"/>
    <property type="match status" value="1"/>
</dbReference>
<feature type="binding site" evidence="14">
    <location>
        <position position="198"/>
    </location>
    <ligand>
        <name>[4Fe-4S] cluster</name>
        <dbReference type="ChEBI" id="CHEBI:49883"/>
    </ligand>
</feature>
<evidence type="ECO:0000256" key="13">
    <source>
        <dbReference type="ARBA" id="ARBA00048441"/>
    </source>
</evidence>
<dbReference type="PANTHER" id="PTHR46482">
    <property type="entry name" value="5'-ADENYLYLSULFATE REDUCTASE 3, CHLOROPLASTIC"/>
    <property type="match status" value="1"/>
</dbReference>
<evidence type="ECO:0000256" key="5">
    <source>
        <dbReference type="ARBA" id="ARBA00023004"/>
    </source>
</evidence>
<evidence type="ECO:0000256" key="7">
    <source>
        <dbReference type="ARBA" id="ARBA00024298"/>
    </source>
</evidence>
<dbReference type="GO" id="GO:0070814">
    <property type="term" value="P:hydrogen sulfide biosynthetic process"/>
    <property type="evidence" value="ECO:0007669"/>
    <property type="project" value="UniProtKB-UniRule"/>
</dbReference>
<evidence type="ECO:0000256" key="4">
    <source>
        <dbReference type="ARBA" id="ARBA00023002"/>
    </source>
</evidence>
<dbReference type="Gene3D" id="3.40.50.620">
    <property type="entry name" value="HUPs"/>
    <property type="match status" value="1"/>
</dbReference>
<comment type="function">
    <text evidence="7 14">Catalyzes the formation of sulfite from adenosine 5'-phosphosulfate (APS) using thioredoxin as an electron donor.</text>
</comment>
<dbReference type="GO" id="GO:0004604">
    <property type="term" value="F:phosphoadenylyl-sulfate reductase (thioredoxin) activity"/>
    <property type="evidence" value="ECO:0007669"/>
    <property type="project" value="UniProtKB-UniRule"/>
</dbReference>
<name>A0AAU7JCM3_9HYPH</name>
<keyword evidence="6 14" id="KW-0411">Iron-sulfur</keyword>
<keyword evidence="5 14" id="KW-0408">Iron</keyword>
<evidence type="ECO:0000256" key="8">
    <source>
        <dbReference type="ARBA" id="ARBA00024327"/>
    </source>
</evidence>
<feature type="binding site" evidence="14">
    <location>
        <position position="201"/>
    </location>
    <ligand>
        <name>[4Fe-4S] cluster</name>
        <dbReference type="ChEBI" id="CHEBI:49883"/>
    </ligand>
</feature>
<dbReference type="EC" id="1.8.4.10" evidence="9 14"/>
<feature type="active site" description="Nucleophile; cysteine thiosulfonate intermediate" evidence="14">
    <location>
        <position position="226"/>
    </location>
</feature>
<feature type="domain" description="Phosphoadenosine phosphosulphate reductase" evidence="15">
    <location>
        <begin position="30"/>
        <end position="204"/>
    </location>
</feature>
<evidence type="ECO:0000256" key="9">
    <source>
        <dbReference type="ARBA" id="ARBA00024386"/>
    </source>
</evidence>
<evidence type="ECO:0000259" key="15">
    <source>
        <dbReference type="Pfam" id="PF01507"/>
    </source>
</evidence>
<keyword evidence="2 14" id="KW-0963">Cytoplasm</keyword>
<dbReference type="SUPFAM" id="SSF52402">
    <property type="entry name" value="Adenine nucleotide alpha hydrolases-like"/>
    <property type="match status" value="1"/>
</dbReference>
<dbReference type="GO" id="GO:0051539">
    <property type="term" value="F:4 iron, 4 sulfur cluster binding"/>
    <property type="evidence" value="ECO:0007669"/>
    <property type="project" value="UniProtKB-UniRule"/>
</dbReference>
<keyword evidence="4 14" id="KW-0560">Oxidoreductase</keyword>
<feature type="binding site" evidence="14">
    <location>
        <position position="116"/>
    </location>
    <ligand>
        <name>[4Fe-4S] cluster</name>
        <dbReference type="ChEBI" id="CHEBI:49883"/>
    </ligand>
</feature>
<dbReference type="InterPro" id="IPR004511">
    <property type="entry name" value="PAPS/APS_Rdtase"/>
</dbReference>
<accession>A0AAU7JCM3</accession>
<evidence type="ECO:0000256" key="10">
    <source>
        <dbReference type="ARBA" id="ARBA00029514"/>
    </source>
</evidence>
<protein>
    <recommendedName>
        <fullName evidence="10 14">Adenosine 5'-phosphosulfate reductase</fullName>
        <shortName evidence="14">APS reductase</shortName>
        <ecNumber evidence="9 14">1.8.4.10</ecNumber>
    </recommendedName>
    <alternativeName>
        <fullName evidence="12 14">5'-adenylylsulfate reductase</fullName>
    </alternativeName>
    <alternativeName>
        <fullName evidence="11 14">Thioredoxin-dependent 5'-adenylylsulfate reductase</fullName>
    </alternativeName>
</protein>
<dbReference type="NCBIfam" id="TIGR02055">
    <property type="entry name" value="APS_reductase"/>
    <property type="match status" value="1"/>
</dbReference>
<dbReference type="GO" id="GO:0005737">
    <property type="term" value="C:cytoplasm"/>
    <property type="evidence" value="ECO:0007669"/>
    <property type="project" value="UniProtKB-SubCell"/>
</dbReference>
<dbReference type="EMBL" id="CP157484">
    <property type="protein sequence ID" value="XBO37962.1"/>
    <property type="molecule type" value="Genomic_DNA"/>
</dbReference>
<feature type="binding site" evidence="14">
    <location>
        <position position="115"/>
    </location>
    <ligand>
        <name>[4Fe-4S] cluster</name>
        <dbReference type="ChEBI" id="CHEBI:49883"/>
    </ligand>
</feature>
<evidence type="ECO:0000256" key="3">
    <source>
        <dbReference type="ARBA" id="ARBA00022723"/>
    </source>
</evidence>
<gene>
    <name evidence="14" type="primary">cysH</name>
    <name evidence="16" type="ORF">ABEG18_19910</name>
</gene>
<dbReference type="GO" id="GO:0019344">
    <property type="term" value="P:cysteine biosynthetic process"/>
    <property type="evidence" value="ECO:0007669"/>
    <property type="project" value="InterPro"/>
</dbReference>
<evidence type="ECO:0000256" key="2">
    <source>
        <dbReference type="ARBA" id="ARBA00022490"/>
    </source>
</evidence>
<dbReference type="PANTHER" id="PTHR46482:SF9">
    <property type="entry name" value="5'-ADENYLYLSULFATE REDUCTASE 1, CHLOROPLASTIC"/>
    <property type="match status" value="1"/>
</dbReference>
<comment type="cofactor">
    <cofactor evidence="14">
        <name>[4Fe-4S] cluster</name>
        <dbReference type="ChEBI" id="CHEBI:49883"/>
    </cofactor>
    <text evidence="14">Binds 1 [4Fe-4S] cluster per subunit.</text>
</comment>
<dbReference type="Pfam" id="PF01507">
    <property type="entry name" value="PAPS_reduct"/>
    <property type="match status" value="1"/>
</dbReference>
<dbReference type="InterPro" id="IPR011798">
    <property type="entry name" value="APS_reductase"/>
</dbReference>
<comment type="pathway">
    <text evidence="8 14">Sulfur metabolism; hydrogen sulfide biosynthesis; sulfite from sulfate.</text>
</comment>
<sequence>MDAQTLSQTLSGLDLVGRLAALSRLVSGRLTFTTSFGLEDQAILHAIAESNARVTVATLDTGRLFQETYEVWAASQARYGVAIAAFAPRTEDVEALVAAQGPQGFRASVEARKACCGVRKVEPLRRALAGASGWITGLRAEQSAHRAATPLAEVDAAFGLLKINPLADWTRREVADYVAARGAPYNALHDRGYPSIGCAPCTRAVAPGEPERAGRWWWEDEARKECGLHVAADGRLVRSAAPVAEAAR</sequence>
<reference evidence="16" key="1">
    <citation type="submission" date="2024-05" db="EMBL/GenBank/DDBJ databases">
        <authorList>
            <person name="Kim S."/>
            <person name="Heo J."/>
            <person name="Choi H."/>
            <person name="Choi Y."/>
            <person name="Kwon S.-W."/>
            <person name="Kim Y."/>
        </authorList>
    </citation>
    <scope>NUCLEOTIDE SEQUENCE</scope>
    <source>
        <strain evidence="16">KACC 23698</strain>
    </source>
</reference>
<dbReference type="GO" id="GO:0019379">
    <property type="term" value="P:sulfate assimilation, phosphoadenylyl sulfate reduction by phosphoadenylyl-sulfate reductase (thioredoxin)"/>
    <property type="evidence" value="ECO:0007669"/>
    <property type="project" value="UniProtKB-UniRule"/>
</dbReference>
<evidence type="ECO:0000256" key="11">
    <source>
        <dbReference type="ARBA" id="ARBA00030894"/>
    </source>
</evidence>
<dbReference type="GO" id="GO:0043866">
    <property type="term" value="F:adenylyl-sulfate reductase (thioredoxin) activity"/>
    <property type="evidence" value="ECO:0007669"/>
    <property type="project" value="UniProtKB-EC"/>
</dbReference>
<proteinExistence type="inferred from homology"/>
<dbReference type="RefSeq" id="WP_406854788.1">
    <property type="nucleotide sequence ID" value="NZ_CP157484.1"/>
</dbReference>
<dbReference type="InterPro" id="IPR014729">
    <property type="entry name" value="Rossmann-like_a/b/a_fold"/>
</dbReference>
<dbReference type="AlphaFoldDB" id="A0AAU7JCM3"/>